<evidence type="ECO:0000313" key="2">
    <source>
        <dbReference type="EMBL" id="RJK97719.1"/>
    </source>
</evidence>
<feature type="transmembrane region" description="Helical" evidence="1">
    <location>
        <begin position="33"/>
        <end position="52"/>
    </location>
</feature>
<dbReference type="RefSeq" id="WP_119948645.1">
    <property type="nucleotide sequence ID" value="NZ_QZEZ01000001.1"/>
</dbReference>
<evidence type="ECO:0000313" key="3">
    <source>
        <dbReference type="Proteomes" id="UP000265614"/>
    </source>
</evidence>
<accession>A0A3A3Z0E3</accession>
<dbReference type="PANTHER" id="PTHR37309:SF1">
    <property type="entry name" value="SLR0284 PROTEIN"/>
    <property type="match status" value="1"/>
</dbReference>
<keyword evidence="1" id="KW-0472">Membrane</keyword>
<gene>
    <name evidence="2" type="ORF">D5H78_01565</name>
</gene>
<dbReference type="Proteomes" id="UP000265614">
    <property type="component" value="Unassembled WGS sequence"/>
</dbReference>
<keyword evidence="1" id="KW-0812">Transmembrane</keyword>
<protein>
    <submittedName>
        <fullName evidence="2">Phage holin family protein</fullName>
    </submittedName>
</protein>
<evidence type="ECO:0000256" key="1">
    <source>
        <dbReference type="SAM" id="Phobius"/>
    </source>
</evidence>
<proteinExistence type="predicted"/>
<feature type="transmembrane region" description="Helical" evidence="1">
    <location>
        <begin position="64"/>
        <end position="87"/>
    </location>
</feature>
<dbReference type="EMBL" id="QZEZ01000001">
    <property type="protein sequence ID" value="RJK97719.1"/>
    <property type="molecule type" value="Genomic_DNA"/>
</dbReference>
<feature type="transmembrane region" description="Helical" evidence="1">
    <location>
        <begin position="99"/>
        <end position="120"/>
    </location>
</feature>
<dbReference type="AlphaFoldDB" id="A0A3A3Z0E3"/>
<dbReference type="InterPro" id="IPR007165">
    <property type="entry name" value="Phage_holin_4_2"/>
</dbReference>
<dbReference type="PANTHER" id="PTHR37309">
    <property type="entry name" value="SLR0284 PROTEIN"/>
    <property type="match status" value="1"/>
</dbReference>
<reference evidence="2 3" key="1">
    <citation type="submission" date="2018-09" db="EMBL/GenBank/DDBJ databases">
        <title>YIM 75000 draft genome.</title>
        <authorList>
            <person name="Tang S."/>
            <person name="Feng Y."/>
        </authorList>
    </citation>
    <scope>NUCLEOTIDE SEQUENCE [LARGE SCALE GENOMIC DNA]</scope>
    <source>
        <strain evidence="2 3">YIM 75000</strain>
    </source>
</reference>
<organism evidence="2 3">
    <name type="scientific">Vallicoccus soli</name>
    <dbReference type="NCBI Taxonomy" id="2339232"/>
    <lineage>
        <taxon>Bacteria</taxon>
        <taxon>Bacillati</taxon>
        <taxon>Actinomycetota</taxon>
        <taxon>Actinomycetes</taxon>
        <taxon>Motilibacterales</taxon>
        <taxon>Vallicoccaceae</taxon>
        <taxon>Vallicoccus</taxon>
    </lineage>
</organism>
<sequence length="122" mass="12533">MDLLWRLAASALALWVAARLVDGVDVTATTDGGTVATVALVAVVFGVVNAVVKPVVKLLALPLYVLTLGLLTFVVNGLLLWLTGALAEALDIAFRVTGLWPAVLGALVVSVVSWAASLLVGD</sequence>
<dbReference type="Pfam" id="PF04020">
    <property type="entry name" value="Phage_holin_4_2"/>
    <property type="match status" value="1"/>
</dbReference>
<keyword evidence="1" id="KW-1133">Transmembrane helix</keyword>
<name>A0A3A3Z0E3_9ACTN</name>
<keyword evidence="3" id="KW-1185">Reference proteome</keyword>
<comment type="caution">
    <text evidence="2">The sequence shown here is derived from an EMBL/GenBank/DDBJ whole genome shotgun (WGS) entry which is preliminary data.</text>
</comment>